<gene>
    <name evidence="2" type="ORF">LIER_07029</name>
</gene>
<keyword evidence="1" id="KW-0812">Transmembrane</keyword>
<accession>A0AAV3P6I9</accession>
<proteinExistence type="predicted"/>
<dbReference type="AlphaFoldDB" id="A0AAV3P6I9"/>
<dbReference type="InterPro" id="IPR029063">
    <property type="entry name" value="SAM-dependent_MTases_sf"/>
</dbReference>
<evidence type="ECO:0008006" key="4">
    <source>
        <dbReference type="Google" id="ProtNLM"/>
    </source>
</evidence>
<reference evidence="2 3" key="1">
    <citation type="submission" date="2024-01" db="EMBL/GenBank/DDBJ databases">
        <title>The complete chloroplast genome sequence of Lithospermum erythrorhizon: insights into the phylogenetic relationship among Boraginaceae species and the maternal lineages of purple gromwells.</title>
        <authorList>
            <person name="Okada T."/>
            <person name="Watanabe K."/>
        </authorList>
    </citation>
    <scope>NUCLEOTIDE SEQUENCE [LARGE SCALE GENOMIC DNA]</scope>
</reference>
<keyword evidence="1" id="KW-0472">Membrane</keyword>
<sequence>MEKHVQAFLHKISYCFITIATITLLLIILQTPETCVDPYNPHTKFHHRFPKSTCDYKHRVYTSLEKRNKRLWATSAWSHAVQSYLNVFQELQSNNLLSNLSHSFVVSAGAGQAVMALKNMGVTEVIGVEIIDSPPLVSRADPHSLPFFDDVFDFGFSPFLDRALFPGRYVSELERTVNVGGVCLVAVEECGPQEVDEIVKLFKKSQYVEAKNETLAGEKMTRITLKVIKR</sequence>
<evidence type="ECO:0000256" key="1">
    <source>
        <dbReference type="SAM" id="Phobius"/>
    </source>
</evidence>
<dbReference type="PANTHER" id="PTHR45085:SF3">
    <property type="entry name" value="S-ADENOSYL-L-METHIONINE-DEPENDENT METHYLTRANSFERASES SUPERFAMILY PROTEIN"/>
    <property type="match status" value="1"/>
</dbReference>
<dbReference type="SUPFAM" id="SSF53335">
    <property type="entry name" value="S-adenosyl-L-methionine-dependent methyltransferases"/>
    <property type="match status" value="1"/>
</dbReference>
<evidence type="ECO:0000313" key="2">
    <source>
        <dbReference type="EMBL" id="GAA0147292.1"/>
    </source>
</evidence>
<protein>
    <recommendedName>
        <fullName evidence="4">Methyltransferase type 11 domain-containing protein</fullName>
    </recommendedName>
</protein>
<dbReference type="PANTHER" id="PTHR45085">
    <property type="entry name" value="F21J9.14"/>
    <property type="match status" value="1"/>
</dbReference>
<dbReference type="EMBL" id="BAABME010001060">
    <property type="protein sequence ID" value="GAA0147292.1"/>
    <property type="molecule type" value="Genomic_DNA"/>
</dbReference>
<keyword evidence="3" id="KW-1185">Reference proteome</keyword>
<name>A0AAV3P6I9_LITER</name>
<dbReference type="Proteomes" id="UP001454036">
    <property type="component" value="Unassembled WGS sequence"/>
</dbReference>
<organism evidence="2 3">
    <name type="scientific">Lithospermum erythrorhizon</name>
    <name type="common">Purple gromwell</name>
    <name type="synonym">Lithospermum officinale var. erythrorhizon</name>
    <dbReference type="NCBI Taxonomy" id="34254"/>
    <lineage>
        <taxon>Eukaryota</taxon>
        <taxon>Viridiplantae</taxon>
        <taxon>Streptophyta</taxon>
        <taxon>Embryophyta</taxon>
        <taxon>Tracheophyta</taxon>
        <taxon>Spermatophyta</taxon>
        <taxon>Magnoliopsida</taxon>
        <taxon>eudicotyledons</taxon>
        <taxon>Gunneridae</taxon>
        <taxon>Pentapetalae</taxon>
        <taxon>asterids</taxon>
        <taxon>lamiids</taxon>
        <taxon>Boraginales</taxon>
        <taxon>Boraginaceae</taxon>
        <taxon>Boraginoideae</taxon>
        <taxon>Lithospermeae</taxon>
        <taxon>Lithospermum</taxon>
    </lineage>
</organism>
<evidence type="ECO:0000313" key="3">
    <source>
        <dbReference type="Proteomes" id="UP001454036"/>
    </source>
</evidence>
<keyword evidence="1" id="KW-1133">Transmembrane helix</keyword>
<feature type="transmembrane region" description="Helical" evidence="1">
    <location>
        <begin position="12"/>
        <end position="29"/>
    </location>
</feature>
<comment type="caution">
    <text evidence="2">The sequence shown here is derived from an EMBL/GenBank/DDBJ whole genome shotgun (WGS) entry which is preliminary data.</text>
</comment>